<evidence type="ECO:0000256" key="3">
    <source>
        <dbReference type="RuleBase" id="RU000672"/>
    </source>
</evidence>
<dbReference type="InterPro" id="IPR013320">
    <property type="entry name" value="ConA-like_dom_sf"/>
</dbReference>
<dbReference type="InterPro" id="IPR036460">
    <property type="entry name" value="Cu_amine_oxidase_C_sf"/>
</dbReference>
<name>A0AAV9Y0L8_9CRYT</name>
<dbReference type="CDD" id="cd06263">
    <property type="entry name" value="MAM"/>
    <property type="match status" value="1"/>
</dbReference>
<dbReference type="EC" id="1.4.3.-" evidence="3"/>
<feature type="active site" description="Proton acceptor" evidence="1">
    <location>
        <position position="1428"/>
    </location>
</feature>
<dbReference type="Pfam" id="PF01179">
    <property type="entry name" value="Cu_amine_oxid"/>
    <property type="match status" value="1"/>
</dbReference>
<organism evidence="6 7">
    <name type="scientific">Cryptosporidium xiaoi</name>
    <dbReference type="NCBI Taxonomy" id="659607"/>
    <lineage>
        <taxon>Eukaryota</taxon>
        <taxon>Sar</taxon>
        <taxon>Alveolata</taxon>
        <taxon>Apicomplexa</taxon>
        <taxon>Conoidasida</taxon>
        <taxon>Coccidia</taxon>
        <taxon>Eucoccidiorida</taxon>
        <taxon>Eimeriorina</taxon>
        <taxon>Cryptosporidiidae</taxon>
        <taxon>Cryptosporidium</taxon>
    </lineage>
</organism>
<accession>A0AAV9Y0L8</accession>
<dbReference type="InterPro" id="IPR000998">
    <property type="entry name" value="MAM_dom"/>
</dbReference>
<dbReference type="GO" id="GO:0005507">
    <property type="term" value="F:copper ion binding"/>
    <property type="evidence" value="ECO:0007669"/>
    <property type="project" value="InterPro"/>
</dbReference>
<evidence type="ECO:0000256" key="1">
    <source>
        <dbReference type="PIRSR" id="PIRSR600269-50"/>
    </source>
</evidence>
<evidence type="ECO:0000256" key="2">
    <source>
        <dbReference type="PIRSR" id="PIRSR600269-51"/>
    </source>
</evidence>
<reference evidence="6 7" key="1">
    <citation type="submission" date="2023-10" db="EMBL/GenBank/DDBJ databases">
        <title>Comparative genomics analysis reveals potential genetic determinants of host preference in Cryptosporidium xiaoi.</title>
        <authorList>
            <person name="Xiao L."/>
            <person name="Li J."/>
        </authorList>
    </citation>
    <scope>NUCLEOTIDE SEQUENCE [LARGE SCALE GENOMIC DNA]</scope>
    <source>
        <strain evidence="6 7">52996</strain>
    </source>
</reference>
<keyword evidence="7" id="KW-1185">Reference proteome</keyword>
<protein>
    <recommendedName>
        <fullName evidence="3">Amine oxidase</fullName>
        <ecNumber evidence="3">1.4.3.-</ecNumber>
    </recommendedName>
</protein>
<feature type="chain" id="PRO_5043541620" description="Amine oxidase" evidence="4">
    <location>
        <begin position="23"/>
        <end position="1780"/>
    </location>
</feature>
<keyword evidence="4" id="KW-0732">Signal</keyword>
<comment type="caution">
    <text evidence="6">The sequence shown here is derived from an EMBL/GenBank/DDBJ whole genome shotgun (WGS) entry which is preliminary data.</text>
</comment>
<dbReference type="GO" id="GO:0048038">
    <property type="term" value="F:quinone binding"/>
    <property type="evidence" value="ECO:0007669"/>
    <property type="project" value="InterPro"/>
</dbReference>
<dbReference type="SUPFAM" id="SSF49998">
    <property type="entry name" value="Amine oxidase catalytic domain"/>
    <property type="match status" value="1"/>
</dbReference>
<dbReference type="PANTHER" id="PTHR10638">
    <property type="entry name" value="COPPER AMINE OXIDASE"/>
    <property type="match status" value="1"/>
</dbReference>
<dbReference type="PROSITE" id="PS50060">
    <property type="entry name" value="MAM_2"/>
    <property type="match status" value="1"/>
</dbReference>
<gene>
    <name evidence="6" type="ORF">RS030_213335</name>
</gene>
<proteinExistence type="inferred from homology"/>
<comment type="PTM">
    <text evidence="2 3">Topaquinone (TPQ) is generated by copper-dependent autoxidation of a specific tyrosyl residue.</text>
</comment>
<dbReference type="GO" id="GO:0008131">
    <property type="term" value="F:primary methylamine oxidase activity"/>
    <property type="evidence" value="ECO:0007669"/>
    <property type="project" value="InterPro"/>
</dbReference>
<keyword evidence="1 3" id="KW-0801">TPQ</keyword>
<dbReference type="InterPro" id="IPR049948">
    <property type="entry name" value="Cu_Am_ox_TPQ-bd"/>
</dbReference>
<dbReference type="PROSITE" id="PS01164">
    <property type="entry name" value="COPPER_AMINE_OXID_1"/>
    <property type="match status" value="1"/>
</dbReference>
<keyword evidence="3" id="KW-0560">Oxidoreductase</keyword>
<keyword evidence="3" id="KW-0479">Metal-binding</keyword>
<feature type="active site" description="Schiff-base intermediate with substrate; via topaquinone" evidence="1">
    <location>
        <position position="1500"/>
    </location>
</feature>
<keyword evidence="3" id="KW-0186">Copper</keyword>
<dbReference type="EMBL" id="JAWDEY010000013">
    <property type="protein sequence ID" value="KAK6589310.1"/>
    <property type="molecule type" value="Genomic_DNA"/>
</dbReference>
<dbReference type="Gene3D" id="2.70.98.20">
    <property type="entry name" value="Copper amine oxidase, catalytic domain"/>
    <property type="match status" value="1"/>
</dbReference>
<dbReference type="Gene3D" id="2.60.120.200">
    <property type="match status" value="1"/>
</dbReference>
<evidence type="ECO:0000259" key="5">
    <source>
        <dbReference type="PROSITE" id="PS50060"/>
    </source>
</evidence>
<comment type="similarity">
    <text evidence="3">Belongs to the copper/topaquinone oxidase family.</text>
</comment>
<dbReference type="GO" id="GO:0005886">
    <property type="term" value="C:plasma membrane"/>
    <property type="evidence" value="ECO:0007669"/>
    <property type="project" value="TreeGrafter"/>
</dbReference>
<dbReference type="PROSITE" id="PS01165">
    <property type="entry name" value="COPPER_AMINE_OXID_2"/>
    <property type="match status" value="1"/>
</dbReference>
<feature type="domain" description="MAM" evidence="5">
    <location>
        <begin position="275"/>
        <end position="465"/>
    </location>
</feature>
<dbReference type="Pfam" id="PF00629">
    <property type="entry name" value="MAM"/>
    <property type="match status" value="1"/>
</dbReference>
<comment type="cofactor">
    <cofactor evidence="3">
        <name>Cu cation</name>
        <dbReference type="ChEBI" id="CHEBI:23378"/>
    </cofactor>
    <text evidence="3">Contains 1 topaquinone per subunit.</text>
</comment>
<dbReference type="SUPFAM" id="SSF49899">
    <property type="entry name" value="Concanavalin A-like lectins/glucanases"/>
    <property type="match status" value="1"/>
</dbReference>
<dbReference type="Proteomes" id="UP001311799">
    <property type="component" value="Unassembled WGS sequence"/>
</dbReference>
<evidence type="ECO:0000313" key="6">
    <source>
        <dbReference type="EMBL" id="KAK6589310.1"/>
    </source>
</evidence>
<dbReference type="PANTHER" id="PTHR10638:SF20">
    <property type="entry name" value="AMINE OXIDASE"/>
    <property type="match status" value="1"/>
</dbReference>
<dbReference type="InterPro" id="IPR000269">
    <property type="entry name" value="Cu_amine_oxidase"/>
</dbReference>
<dbReference type="SMART" id="SM00137">
    <property type="entry name" value="MAM"/>
    <property type="match status" value="1"/>
</dbReference>
<dbReference type="InterPro" id="IPR015798">
    <property type="entry name" value="Cu_amine_oxidase_C"/>
</dbReference>
<evidence type="ECO:0000256" key="4">
    <source>
        <dbReference type="SAM" id="SignalP"/>
    </source>
</evidence>
<evidence type="ECO:0000313" key="7">
    <source>
        <dbReference type="Proteomes" id="UP001311799"/>
    </source>
</evidence>
<sequence>MTGFWLCIRLLFLTLLLKCSFSELIYSTEYGNGVIPSIENDLIETKIIESLSSNKLVSRSLHELDNNINSNNEKAVEKGCKLYLYTRNSIIPTEIVDTSTFCPEEGNRGYLLQNEEGFGPSNAIVEISPIVQEYTCLRRSNCMIAISGIGLTQEDTIYLVKNVEDEKSRNTNDFKLKNRLMDQYLNKCPPGDSGIGPFKGIRSYETSELVIGDSMQKSPQKQVTVLFNLSWIKEGTSSYTICYSPAKSRVYKETKDAKLHFYSAGLLNMSENVSFDCNFEVQGYLGCGFSSLLDYQTKTKFDIGVGEEVVVGSRPESDTTTGIKGEGHFIFFRAPGYMPGATALLLGNPRVYSFGSHCLTLRYFMAGADANVLRIYMASGLLNSVQLNSKGLPPKARESKPILHYGRPNWLVVGQQGPSWEYGGFEFYSDGITPLKMIIEGVGGRSEDSLIAIDDIQVRSGHCSNEVLRSSERNDHRCVWGEVRLVSSNFTTEKSWEIEGALGCSGRTYSFSNIQVNSEVATSTDWIPCCLPGYGNYTVNLHDSYGDGWNEGSYLEFRFFDEIIGVGKDFKKGKLQKTELSIGSIHIDKIESDEKSINVTVKSNKDNILVWCGVRKAGNITPSVSLIKKYGQKSNRSLRLRETYSFTFLSVSKGEIKPNTEYDLYCFAEDVNRIIENEGSLDSSIVPINGNGNSNRLSTSVNDNLSIEYSRIRVTTDSRSPDLEIKQYKTMEESIEITLRMNEPGIIWCMADGKNNFGAIRESIMENQEENSINNDHLNLVKLIKSNGVEKTVSMNEVNLDLKIIIRNLMPSTQYDIVCIGEDLALPKSNRISIEEVVRNLTKRVTTKDRVPKIEIIRVVPELGRFTVTVRSDTPSKVICVATLPEGMYPGPSEIEKYGRETEINDSKEEKPVILNGIEGNQKYIIYCMAKSRTGLVMRLTDIWATAQDVSSFGRFCDIPSYPSDVENGIETPFDPLTYLEEMKVRSYFDSVKESYGSKGPYRVTLFINKTEAYEYLDALDMHKRNPNIYPEPTPPERYARVRFGSCNDTENMINPLGENGLYHQWKVGPIVLTEKEKENVGIWNSIGNNLYNNNTSEETNMNIKKMSHTAISTPRPVECDGWNPTGPFGRRLSQIVINEDGILKDNANPSRMQKLGELLEQNSLDKIVFETCGNYLPKDQVFGKEYVKLGPIVYQPHIKREDNNEEADDYDDDGYDDGNEEPKLWIGLRTVDGTQCPIFFELKAPYTTIESIRNGQAKIEFDRMHQMLVSKIWYDGTSFNDLSSLVLSYNKAKDGDNKPEKRIGKVLNLVTPKILLERRVQQEKEMNELRLRKLQYLEMFSRGGLETRAKPEHCEPGGRRFQIFKSPNREAYTINWIGWELTLTNDRDSGFKIWNLTFLGRRVAFEVSMVDAMAHYTVFERQWFFLDSWYGGLGTAARRVHPGLECANTAQTIFWDSSACVFEQDTGRPIRSHWKSGGIKDAAPLTTLVIRQIITVSNYDYIVDLILYNQGSFEMGVSFTGELYAGLEVPYYSAKQKKYGTQITPSGQMAALHSHFAVWKVDFDLGPNYTDNSVSWVKVKRDPVKEGHHMLERIIAERETNAYSMLNETHHHPKAYFVIDEKLQTYGNIGGFMIKPLKSIADLMPEHELYSGPASWSKYDIASSVFKYSELDADLPRDNKFASKPAVRFDSFIADDEIIRHRDVVTWVTSGIWHIPTLEDVPQTTALGNTLGWYARPFNWWPMDPSITLHNAVKGDYTEPGTCALQRKGNLLQVIKVVE</sequence>
<dbReference type="InterPro" id="IPR049947">
    <property type="entry name" value="Cu_Am_Ox_Cu-bd"/>
</dbReference>
<dbReference type="GO" id="GO:0009308">
    <property type="term" value="P:amine metabolic process"/>
    <property type="evidence" value="ECO:0007669"/>
    <property type="project" value="UniProtKB-UniRule"/>
</dbReference>
<feature type="signal peptide" evidence="4">
    <location>
        <begin position="1"/>
        <end position="22"/>
    </location>
</feature>
<feature type="modified residue" description="2',4',5'-topaquinone" evidence="2">
    <location>
        <position position="1500"/>
    </location>
</feature>